<sequence>MKKLKLSSLERIVFLSCLSSLSLVLDLIFKKLFTSYYILRFFNSIIWLDGFKLIPLFFIPLFNRHYFWSFISVSFVEIIAFCFRGTIYPYNPLLTLFYGLCLGILPIFLFSKYFDSFLSVYWRITLICCLYFITYILLNLFCLDYIFYNKNYDYLSNFSVYNKFLKRFVSPWIYIRFLSVFFFSGFLTYIYLTIYRQFLSFYFMNHTKI</sequence>
<feature type="transmembrane region" description="Helical" evidence="1">
    <location>
        <begin position="126"/>
        <end position="148"/>
    </location>
</feature>
<evidence type="ECO:0000256" key="1">
    <source>
        <dbReference type="SAM" id="Phobius"/>
    </source>
</evidence>
<protein>
    <submittedName>
        <fullName evidence="2">Uncharacterized protein</fullName>
    </submittedName>
</protein>
<organism evidence="2">
    <name type="scientific">Alfalfa witches'-broom phytoplasma</name>
    <dbReference type="NCBI Taxonomy" id="181497"/>
    <lineage>
        <taxon>Bacteria</taxon>
        <taxon>Bacillati</taxon>
        <taxon>Mycoplasmatota</taxon>
        <taxon>Mollicutes</taxon>
        <taxon>Acholeplasmatales</taxon>
        <taxon>Acholeplasmataceae</taxon>
        <taxon>Candidatus Phytoplasma</taxon>
        <taxon>16SrII (Peanut WB group)</taxon>
    </lineage>
</organism>
<accession>A0A221LEG6</accession>
<reference evidence="2" key="1">
    <citation type="submission" date="2016-12" db="EMBL/GenBank/DDBJ databases">
        <title>Multilocus Sequence Analysis of Phytoplasma Strains of 16SrII Group in Iran.</title>
        <authorList>
            <person name="Siampour M."/>
        </authorList>
    </citation>
    <scope>NUCLEOTIDE SEQUENCE</scope>
    <source>
        <strain evidence="2">AlfWB-Y</strain>
    </source>
</reference>
<dbReference type="AlphaFoldDB" id="A0A221LEG6"/>
<feature type="transmembrane region" description="Helical" evidence="1">
    <location>
        <begin position="41"/>
        <end position="59"/>
    </location>
</feature>
<feature type="transmembrane region" description="Helical" evidence="1">
    <location>
        <begin position="66"/>
        <end position="87"/>
    </location>
</feature>
<dbReference type="EMBL" id="KY365517">
    <property type="protein sequence ID" value="ASM93547.1"/>
    <property type="molecule type" value="Genomic_DNA"/>
</dbReference>
<evidence type="ECO:0000313" key="2">
    <source>
        <dbReference type="EMBL" id="ASM93547.1"/>
    </source>
</evidence>
<keyword evidence="1" id="KW-1133">Transmembrane helix</keyword>
<name>A0A221LEG6_9MOLU</name>
<keyword evidence="1" id="KW-0812">Transmembrane</keyword>
<feature type="transmembrane region" description="Helical" evidence="1">
    <location>
        <begin position="12"/>
        <end position="29"/>
    </location>
</feature>
<proteinExistence type="predicted"/>
<feature type="transmembrane region" description="Helical" evidence="1">
    <location>
        <begin position="173"/>
        <end position="194"/>
    </location>
</feature>
<feature type="transmembrane region" description="Helical" evidence="1">
    <location>
        <begin position="93"/>
        <end position="114"/>
    </location>
</feature>
<keyword evidence="1" id="KW-0472">Membrane</keyword>